<dbReference type="GO" id="GO:0016989">
    <property type="term" value="F:sigma factor antagonist activity"/>
    <property type="evidence" value="ECO:0007669"/>
    <property type="project" value="TreeGrafter"/>
</dbReference>
<evidence type="ECO:0000313" key="4">
    <source>
        <dbReference type="Proteomes" id="UP000019063"/>
    </source>
</evidence>
<dbReference type="eggNOG" id="COG5343">
    <property type="taxonomic scope" value="Bacteria"/>
</dbReference>
<protein>
    <recommendedName>
        <fullName evidence="2">Anti-sigma K factor RskA C-terminal domain-containing protein</fullName>
    </recommendedName>
</protein>
<keyword evidence="1" id="KW-0812">Transmembrane</keyword>
<dbReference type="STRING" id="1379903.ATO8_11514"/>
<dbReference type="AlphaFoldDB" id="W4HJP5"/>
<comment type="caution">
    <text evidence="3">The sequence shown here is derived from an EMBL/GenBank/DDBJ whole genome shotgun (WGS) entry which is preliminary data.</text>
</comment>
<name>W4HJP5_9RHOB</name>
<dbReference type="RefSeq" id="WP_043844651.1">
    <property type="nucleotide sequence ID" value="NZ_AQQW01000006.1"/>
</dbReference>
<evidence type="ECO:0000313" key="3">
    <source>
        <dbReference type="EMBL" id="ETW12643.1"/>
    </source>
</evidence>
<dbReference type="PANTHER" id="PTHR37461:SF1">
    <property type="entry name" value="ANTI-SIGMA-K FACTOR RSKA"/>
    <property type="match status" value="1"/>
</dbReference>
<dbReference type="Proteomes" id="UP000019063">
    <property type="component" value="Unassembled WGS sequence"/>
</dbReference>
<gene>
    <name evidence="3" type="ORF">ATO8_11514</name>
</gene>
<keyword evidence="4" id="KW-1185">Reference proteome</keyword>
<sequence length="236" mass="24263">MSVGVDTVGPEDGGTALAAEYVLGLMSDAESEAFEARLADEDALVDEVVLWTEYLARLVDAIPETAPAAAVKRRIEATAFGETLGRRSRSPLRQIIPYGIGGALAAMALWAAVSFGLVGGGGPEQPVLVADVTLEDLPVAIHAGYFAEAGELLVIREQGEVPAGADLELWLVQEGAAPVSLGLVPRTEERVRYPLADVVAADLGGATLAVSREPPGGSTTGLPTGPVVGTAPVLPF</sequence>
<dbReference type="Pfam" id="PF10099">
    <property type="entry name" value="RskA_C"/>
    <property type="match status" value="1"/>
</dbReference>
<evidence type="ECO:0000259" key="2">
    <source>
        <dbReference type="Pfam" id="PF10099"/>
    </source>
</evidence>
<accession>W4HJP5</accession>
<keyword evidence="1" id="KW-1133">Transmembrane helix</keyword>
<keyword evidence="1" id="KW-0472">Membrane</keyword>
<dbReference type="GO" id="GO:0006417">
    <property type="term" value="P:regulation of translation"/>
    <property type="evidence" value="ECO:0007669"/>
    <property type="project" value="TreeGrafter"/>
</dbReference>
<dbReference type="InterPro" id="IPR051474">
    <property type="entry name" value="Anti-sigma-K/W_factor"/>
</dbReference>
<dbReference type="EMBL" id="AQQW01000006">
    <property type="protein sequence ID" value="ETW12643.1"/>
    <property type="molecule type" value="Genomic_DNA"/>
</dbReference>
<reference evidence="3 4" key="1">
    <citation type="journal article" date="2014" name="Antonie Van Leeuwenhoek">
        <title>Roseivivax atlanticus sp. nov., isolated from surface seawater of the Atlantic Ocean.</title>
        <authorList>
            <person name="Li G."/>
            <person name="Lai Q."/>
            <person name="Liu X."/>
            <person name="Sun F."/>
            <person name="Shao Z."/>
        </authorList>
    </citation>
    <scope>NUCLEOTIDE SEQUENCE [LARGE SCALE GENOMIC DNA]</scope>
    <source>
        <strain evidence="3 4">22II-s10s</strain>
    </source>
</reference>
<organism evidence="3 4">
    <name type="scientific">Roseivivax marinus</name>
    <dbReference type="NCBI Taxonomy" id="1379903"/>
    <lineage>
        <taxon>Bacteria</taxon>
        <taxon>Pseudomonadati</taxon>
        <taxon>Pseudomonadota</taxon>
        <taxon>Alphaproteobacteria</taxon>
        <taxon>Rhodobacterales</taxon>
        <taxon>Roseobacteraceae</taxon>
        <taxon>Roseivivax</taxon>
    </lineage>
</organism>
<dbReference type="GO" id="GO:0005886">
    <property type="term" value="C:plasma membrane"/>
    <property type="evidence" value="ECO:0007669"/>
    <property type="project" value="InterPro"/>
</dbReference>
<feature type="domain" description="Anti-sigma K factor RskA C-terminal" evidence="2">
    <location>
        <begin position="115"/>
        <end position="227"/>
    </location>
</feature>
<proteinExistence type="predicted"/>
<feature type="transmembrane region" description="Helical" evidence="1">
    <location>
        <begin position="95"/>
        <end position="118"/>
    </location>
</feature>
<dbReference type="InterPro" id="IPR018764">
    <property type="entry name" value="RskA_C"/>
</dbReference>
<evidence type="ECO:0000256" key="1">
    <source>
        <dbReference type="SAM" id="Phobius"/>
    </source>
</evidence>
<dbReference type="PANTHER" id="PTHR37461">
    <property type="entry name" value="ANTI-SIGMA-K FACTOR RSKA"/>
    <property type="match status" value="1"/>
</dbReference>